<name>A0A4U5NXV3_STECR</name>
<protein>
    <submittedName>
        <fullName evidence="1">Uncharacterized protein</fullName>
    </submittedName>
</protein>
<gene>
    <name evidence="1" type="ORF">L596_012413</name>
</gene>
<dbReference type="Proteomes" id="UP000298663">
    <property type="component" value="Unassembled WGS sequence"/>
</dbReference>
<dbReference type="EMBL" id="AZBU02000003">
    <property type="protein sequence ID" value="TKR88124.1"/>
    <property type="molecule type" value="Genomic_DNA"/>
</dbReference>
<accession>A0A4U5NXV3</accession>
<dbReference type="AlphaFoldDB" id="A0A4U5NXV3"/>
<proteinExistence type="predicted"/>
<evidence type="ECO:0000313" key="2">
    <source>
        <dbReference type="Proteomes" id="UP000298663"/>
    </source>
</evidence>
<reference evidence="1 2" key="2">
    <citation type="journal article" date="2019" name="G3 (Bethesda)">
        <title>Hybrid Assembly of the Genome of the Entomopathogenic Nematode Steinernema carpocapsae Identifies the X-Chromosome.</title>
        <authorList>
            <person name="Serra L."/>
            <person name="Macchietto M."/>
            <person name="Macias-Munoz A."/>
            <person name="McGill C.J."/>
            <person name="Rodriguez I.M."/>
            <person name="Rodriguez B."/>
            <person name="Murad R."/>
            <person name="Mortazavi A."/>
        </authorList>
    </citation>
    <scope>NUCLEOTIDE SEQUENCE [LARGE SCALE GENOMIC DNA]</scope>
    <source>
        <strain evidence="1 2">ALL</strain>
    </source>
</reference>
<comment type="caution">
    <text evidence="1">The sequence shown here is derived from an EMBL/GenBank/DDBJ whole genome shotgun (WGS) entry which is preliminary data.</text>
</comment>
<organism evidence="1 2">
    <name type="scientific">Steinernema carpocapsae</name>
    <name type="common">Entomopathogenic nematode</name>
    <dbReference type="NCBI Taxonomy" id="34508"/>
    <lineage>
        <taxon>Eukaryota</taxon>
        <taxon>Metazoa</taxon>
        <taxon>Ecdysozoa</taxon>
        <taxon>Nematoda</taxon>
        <taxon>Chromadorea</taxon>
        <taxon>Rhabditida</taxon>
        <taxon>Tylenchina</taxon>
        <taxon>Panagrolaimomorpha</taxon>
        <taxon>Strongyloidoidea</taxon>
        <taxon>Steinernematidae</taxon>
        <taxon>Steinernema</taxon>
    </lineage>
</organism>
<keyword evidence="2" id="KW-1185">Reference proteome</keyword>
<reference evidence="1 2" key="1">
    <citation type="journal article" date="2015" name="Genome Biol.">
        <title>Comparative genomics of Steinernema reveals deeply conserved gene regulatory networks.</title>
        <authorList>
            <person name="Dillman A.R."/>
            <person name="Macchietto M."/>
            <person name="Porter C.F."/>
            <person name="Rogers A."/>
            <person name="Williams B."/>
            <person name="Antoshechkin I."/>
            <person name="Lee M.M."/>
            <person name="Goodwin Z."/>
            <person name="Lu X."/>
            <person name="Lewis E.E."/>
            <person name="Goodrich-Blair H."/>
            <person name="Stock S.P."/>
            <person name="Adams B.J."/>
            <person name="Sternberg P.W."/>
            <person name="Mortazavi A."/>
        </authorList>
    </citation>
    <scope>NUCLEOTIDE SEQUENCE [LARGE SCALE GENOMIC DNA]</scope>
    <source>
        <strain evidence="1 2">ALL</strain>
    </source>
</reference>
<sequence>MYGGNKSCIRSSYNFTEMPQTPVSVISMPDGVRAIQAACNGARNNELSCKKIHARSKDSVAERLSRKQKVTGSIPYKVYYNKFYQVPSQHLAKYLFT</sequence>
<evidence type="ECO:0000313" key="1">
    <source>
        <dbReference type="EMBL" id="TKR88124.1"/>
    </source>
</evidence>